<dbReference type="EMBL" id="JSAN01000030">
    <property type="protein sequence ID" value="KIC73330.1"/>
    <property type="molecule type" value="Genomic_DNA"/>
</dbReference>
<proteinExistence type="predicted"/>
<dbReference type="PATRIC" id="fig|362787.3.peg.434"/>
<evidence type="ECO:0000313" key="1">
    <source>
        <dbReference type="EMBL" id="KIC73330.1"/>
    </source>
</evidence>
<dbReference type="AlphaFoldDB" id="A0A0C1JQ20"/>
<comment type="caution">
    <text evidence="1">The sequence shown here is derived from an EMBL/GenBank/DDBJ whole genome shotgun (WGS) entry which is preliminary data.</text>
</comment>
<name>A0A0C1JQ20_9BACT</name>
<protein>
    <submittedName>
        <fullName evidence="1">Uncharacterized protein</fullName>
    </submittedName>
</protein>
<organism evidence="1 2">
    <name type="scientific">Candidatus Protochlamydia amoebophila</name>
    <dbReference type="NCBI Taxonomy" id="362787"/>
    <lineage>
        <taxon>Bacteria</taxon>
        <taxon>Pseudomonadati</taxon>
        <taxon>Chlamydiota</taxon>
        <taxon>Chlamydiia</taxon>
        <taxon>Parachlamydiales</taxon>
        <taxon>Parachlamydiaceae</taxon>
        <taxon>Candidatus Protochlamydia</taxon>
    </lineage>
</organism>
<reference evidence="1 2" key="1">
    <citation type="journal article" date="2014" name="Mol. Biol. Evol.">
        <title>Massive expansion of Ubiquitination-related gene families within the Chlamydiae.</title>
        <authorList>
            <person name="Domman D."/>
            <person name="Collingro A."/>
            <person name="Lagkouvardos I."/>
            <person name="Gehre L."/>
            <person name="Weinmaier T."/>
            <person name="Rattei T."/>
            <person name="Subtil A."/>
            <person name="Horn M."/>
        </authorList>
    </citation>
    <scope>NUCLEOTIDE SEQUENCE [LARGE SCALE GENOMIC DNA]</scope>
    <source>
        <strain evidence="1 2">EI2</strain>
    </source>
</reference>
<evidence type="ECO:0000313" key="2">
    <source>
        <dbReference type="Proteomes" id="UP000031465"/>
    </source>
</evidence>
<dbReference type="Proteomes" id="UP000031465">
    <property type="component" value="Unassembled WGS sequence"/>
</dbReference>
<accession>A0A0C1JQ20</accession>
<sequence length="39" mass="4342">MTPLVSLQHLGLSQCNNLTDEGLDRFKTLATSLNLEIVR</sequence>
<gene>
    <name evidence="1" type="ORF">DB44_BG00190</name>
</gene>